<feature type="signal peptide" evidence="3">
    <location>
        <begin position="1"/>
        <end position="21"/>
    </location>
</feature>
<feature type="transmembrane region" description="Helical" evidence="2">
    <location>
        <begin position="50"/>
        <end position="75"/>
    </location>
</feature>
<evidence type="ECO:0000313" key="4">
    <source>
        <dbReference type="Proteomes" id="UP000036681"/>
    </source>
</evidence>
<keyword evidence="2" id="KW-0472">Membrane</keyword>
<accession>A0A0M3HWY8</accession>
<feature type="chain" id="PRO_5005656434" evidence="3">
    <location>
        <begin position="22"/>
        <end position="100"/>
    </location>
</feature>
<organism evidence="4 5">
    <name type="scientific">Ascaris lumbricoides</name>
    <name type="common">Giant roundworm</name>
    <dbReference type="NCBI Taxonomy" id="6252"/>
    <lineage>
        <taxon>Eukaryota</taxon>
        <taxon>Metazoa</taxon>
        <taxon>Ecdysozoa</taxon>
        <taxon>Nematoda</taxon>
        <taxon>Chromadorea</taxon>
        <taxon>Rhabditida</taxon>
        <taxon>Spirurina</taxon>
        <taxon>Ascaridomorpha</taxon>
        <taxon>Ascaridoidea</taxon>
        <taxon>Ascarididae</taxon>
        <taxon>Ascaris</taxon>
    </lineage>
</organism>
<dbReference type="AlphaFoldDB" id="A0A0M3HWY8"/>
<reference evidence="5" key="1">
    <citation type="submission" date="2017-02" db="UniProtKB">
        <authorList>
            <consortium name="WormBaseParasite"/>
        </authorList>
    </citation>
    <scope>IDENTIFICATION</scope>
</reference>
<proteinExistence type="predicted"/>
<keyword evidence="2" id="KW-1133">Transmembrane helix</keyword>
<protein>
    <submittedName>
        <fullName evidence="5">Uncharacterized protein</fullName>
    </submittedName>
</protein>
<evidence type="ECO:0000256" key="3">
    <source>
        <dbReference type="SAM" id="SignalP"/>
    </source>
</evidence>
<evidence type="ECO:0000256" key="2">
    <source>
        <dbReference type="SAM" id="Phobius"/>
    </source>
</evidence>
<sequence>MAISIVTKLIYCALFVAVIDAQFFGGYGGYGMMGYGMGFGLGYGMGLGGLGLGGLGGYGMYGMGGLGMCCGYGGFYGKRSINPKDYPTVTEDSNESKKDN</sequence>
<evidence type="ECO:0000313" key="5">
    <source>
        <dbReference type="WBParaSite" id="ALUE_0000773801-mRNA-1"/>
    </source>
</evidence>
<keyword evidence="3" id="KW-0732">Signal</keyword>
<dbReference type="WBParaSite" id="ALUE_0000773801-mRNA-1">
    <property type="protein sequence ID" value="ALUE_0000773801-mRNA-1"/>
    <property type="gene ID" value="ALUE_0000773801"/>
</dbReference>
<feature type="transmembrane region" description="Helical" evidence="2">
    <location>
        <begin position="9"/>
        <end position="30"/>
    </location>
</feature>
<evidence type="ECO:0000256" key="1">
    <source>
        <dbReference type="SAM" id="MobiDB-lite"/>
    </source>
</evidence>
<feature type="region of interest" description="Disordered" evidence="1">
    <location>
        <begin position="81"/>
        <end position="100"/>
    </location>
</feature>
<keyword evidence="2" id="KW-0812">Transmembrane</keyword>
<dbReference type="Proteomes" id="UP000036681">
    <property type="component" value="Unplaced"/>
</dbReference>
<keyword evidence="4" id="KW-1185">Reference proteome</keyword>
<name>A0A0M3HWY8_ASCLU</name>